<keyword evidence="6" id="KW-1185">Reference proteome</keyword>
<feature type="domain" description="4'-phosphopantetheinyl transferase N-terminal" evidence="4">
    <location>
        <begin position="41"/>
        <end position="128"/>
    </location>
</feature>
<evidence type="ECO:0000256" key="1">
    <source>
        <dbReference type="ARBA" id="ARBA00013172"/>
    </source>
</evidence>
<feature type="domain" description="4'-phosphopantetheinyl transferase" evidence="3">
    <location>
        <begin position="219"/>
        <end position="274"/>
    </location>
</feature>
<dbReference type="GO" id="GO:0000287">
    <property type="term" value="F:magnesium ion binding"/>
    <property type="evidence" value="ECO:0007669"/>
    <property type="project" value="InterPro"/>
</dbReference>
<evidence type="ECO:0000313" key="6">
    <source>
        <dbReference type="Proteomes" id="UP000192927"/>
    </source>
</evidence>
<evidence type="ECO:0000256" key="2">
    <source>
        <dbReference type="ARBA" id="ARBA00022679"/>
    </source>
</evidence>
<dbReference type="EC" id="2.7.8.7" evidence="1"/>
<keyword evidence="2 5" id="KW-0808">Transferase</keyword>
<organism evidence="5 6">
    <name type="scientific">Lasallia pustulata</name>
    <dbReference type="NCBI Taxonomy" id="136370"/>
    <lineage>
        <taxon>Eukaryota</taxon>
        <taxon>Fungi</taxon>
        <taxon>Dikarya</taxon>
        <taxon>Ascomycota</taxon>
        <taxon>Pezizomycotina</taxon>
        <taxon>Lecanoromycetes</taxon>
        <taxon>OSLEUM clade</taxon>
        <taxon>Umbilicariomycetidae</taxon>
        <taxon>Umbilicariales</taxon>
        <taxon>Umbilicariaceae</taxon>
        <taxon>Lasallia</taxon>
    </lineage>
</organism>
<dbReference type="GO" id="GO:0008897">
    <property type="term" value="F:holo-[acyl-carrier-protein] synthase activity"/>
    <property type="evidence" value="ECO:0007669"/>
    <property type="project" value="UniProtKB-EC"/>
</dbReference>
<sequence>MANHPVFRWLLDTAQLWPAPASISSGHQVTSTEHWATGTASRALSVLPPEETAKVLRFIRPQDAKLKLGSYLLKHLAIVRSCGIPWSESCISVADNGKPCFNPPENAQEKIVQFNVSHHGTVVVLVGRTGPGARLGIDVVHVDWDKDRRKVARGGFENWVRVFEDVFSEREVADIVSTFPDTYTLENGTVINLKEVEERGGSYKVENEKLIVQMPDRTEQTISTEARLKARLRRFYTFWSLKEAYIKMTGEALMAEWLRELEFRNVRLSQTSQQLQSTGLWGGIVSGVEVWLRNVKESETRMEIQAFGEDYIISTAVEGDKGESPAAAGRFEPWKVLILEEDVYPYTSKHEELKD</sequence>
<dbReference type="GO" id="GO:0005829">
    <property type="term" value="C:cytosol"/>
    <property type="evidence" value="ECO:0007669"/>
    <property type="project" value="TreeGrafter"/>
</dbReference>
<dbReference type="InterPro" id="IPR050559">
    <property type="entry name" value="P-Pant_transferase_sf"/>
</dbReference>
<dbReference type="PANTHER" id="PTHR12215:SF10">
    <property type="entry name" value="L-AMINOADIPATE-SEMIALDEHYDE DEHYDROGENASE-PHOSPHOPANTETHEINYL TRANSFERASE"/>
    <property type="match status" value="1"/>
</dbReference>
<dbReference type="GO" id="GO:0019878">
    <property type="term" value="P:lysine biosynthetic process via aminoadipic acid"/>
    <property type="evidence" value="ECO:0007669"/>
    <property type="project" value="TreeGrafter"/>
</dbReference>
<dbReference type="Proteomes" id="UP000192927">
    <property type="component" value="Unassembled WGS sequence"/>
</dbReference>
<dbReference type="SUPFAM" id="SSF56214">
    <property type="entry name" value="4'-phosphopantetheinyl transferase"/>
    <property type="match status" value="2"/>
</dbReference>
<dbReference type="Pfam" id="PF01648">
    <property type="entry name" value="ACPS"/>
    <property type="match status" value="1"/>
</dbReference>
<dbReference type="InterPro" id="IPR008278">
    <property type="entry name" value="4-PPantetheinyl_Trfase_dom"/>
</dbReference>
<dbReference type="PANTHER" id="PTHR12215">
    <property type="entry name" value="PHOSPHOPANTETHEINE TRANSFERASE"/>
    <property type="match status" value="1"/>
</dbReference>
<dbReference type="AlphaFoldDB" id="A0A1W5D886"/>
<evidence type="ECO:0000259" key="3">
    <source>
        <dbReference type="Pfam" id="PF01648"/>
    </source>
</evidence>
<dbReference type="Pfam" id="PF22624">
    <property type="entry name" value="AASDHPPT_N"/>
    <property type="match status" value="1"/>
</dbReference>
<proteinExistence type="predicted"/>
<accession>A0A1W5D886</accession>
<dbReference type="EMBL" id="FWEW01003499">
    <property type="protein sequence ID" value="SLM39334.1"/>
    <property type="molecule type" value="Genomic_DNA"/>
</dbReference>
<reference evidence="6" key="1">
    <citation type="submission" date="2017-03" db="EMBL/GenBank/DDBJ databases">
        <authorList>
            <person name="Sharma R."/>
            <person name="Thines M."/>
        </authorList>
    </citation>
    <scope>NUCLEOTIDE SEQUENCE [LARGE SCALE GENOMIC DNA]</scope>
</reference>
<protein>
    <recommendedName>
        <fullName evidence="1">holo-[acyl-carrier-protein] synthase</fullName>
        <ecNumber evidence="1">2.7.8.7</ecNumber>
    </recommendedName>
</protein>
<dbReference type="InterPro" id="IPR055066">
    <property type="entry name" value="AASDHPPT_N"/>
</dbReference>
<evidence type="ECO:0000259" key="4">
    <source>
        <dbReference type="Pfam" id="PF22624"/>
    </source>
</evidence>
<dbReference type="InterPro" id="IPR037143">
    <property type="entry name" value="4-PPantetheinyl_Trfase_dom_sf"/>
</dbReference>
<evidence type="ECO:0000313" key="5">
    <source>
        <dbReference type="EMBL" id="SLM39334.1"/>
    </source>
</evidence>
<dbReference type="Gene3D" id="3.90.470.20">
    <property type="entry name" value="4'-phosphopantetheinyl transferase domain"/>
    <property type="match status" value="2"/>
</dbReference>
<name>A0A1W5D886_9LECA</name>